<evidence type="ECO:0000313" key="3">
    <source>
        <dbReference type="Proteomes" id="UP000718564"/>
    </source>
</evidence>
<evidence type="ECO:0000313" key="2">
    <source>
        <dbReference type="EMBL" id="NMG22960.1"/>
    </source>
</evidence>
<dbReference type="EMBL" id="QMEB01000357">
    <property type="protein sequence ID" value="NMG22960.1"/>
    <property type="molecule type" value="Genomic_DNA"/>
</dbReference>
<evidence type="ECO:0000256" key="1">
    <source>
        <dbReference type="SAM" id="MobiDB-lite"/>
    </source>
</evidence>
<comment type="caution">
    <text evidence="2">The sequence shown here is derived from an EMBL/GenBank/DDBJ whole genome shotgun (WGS) entry which is preliminary data.</text>
</comment>
<feature type="region of interest" description="Disordered" evidence="1">
    <location>
        <begin position="1"/>
        <end position="67"/>
    </location>
</feature>
<organism evidence="2 3">
    <name type="scientific">Brasilonema bromeliae SPC951</name>
    <dbReference type="NCBI Taxonomy" id="385972"/>
    <lineage>
        <taxon>Bacteria</taxon>
        <taxon>Bacillati</taxon>
        <taxon>Cyanobacteriota</taxon>
        <taxon>Cyanophyceae</taxon>
        <taxon>Nostocales</taxon>
        <taxon>Scytonemataceae</taxon>
        <taxon>Brasilonema</taxon>
        <taxon>Bromeliae group (in: Brasilonema)</taxon>
    </lineage>
</organism>
<sequence length="67" mass="6868">MTEPGRRGEHSDTPDGRPTGAAPENRAERAVPARQPGADTSVTGATVSDRSAGTNRDGPSVGWLDPA</sequence>
<proteinExistence type="predicted"/>
<feature type="compositionally biased region" description="Basic and acidic residues" evidence="1">
    <location>
        <begin position="1"/>
        <end position="15"/>
    </location>
</feature>
<protein>
    <submittedName>
        <fullName evidence="2">Uncharacterized protein</fullName>
    </submittedName>
</protein>
<accession>A0ABX1PEP1</accession>
<reference evidence="2 3" key="1">
    <citation type="submission" date="2018-06" db="EMBL/GenBank/DDBJ databases">
        <title>Comparative genomics of Brasilonema spp. strains.</title>
        <authorList>
            <person name="Alvarenga D.O."/>
            <person name="Fiore M.F."/>
            <person name="Varani A.M."/>
        </authorList>
    </citation>
    <scope>NUCLEOTIDE SEQUENCE [LARGE SCALE GENOMIC DNA]</scope>
    <source>
        <strain evidence="2 3">SPC951</strain>
    </source>
</reference>
<feature type="compositionally biased region" description="Polar residues" evidence="1">
    <location>
        <begin position="38"/>
        <end position="54"/>
    </location>
</feature>
<keyword evidence="3" id="KW-1185">Reference proteome</keyword>
<gene>
    <name evidence="2" type="ORF">DP116_27435</name>
</gene>
<dbReference type="Proteomes" id="UP000718564">
    <property type="component" value="Unassembled WGS sequence"/>
</dbReference>
<name>A0ABX1PEP1_9CYAN</name>